<dbReference type="InterPro" id="IPR044290">
    <property type="entry name" value="RRA1/2/3"/>
</dbReference>
<dbReference type="Proteomes" id="UP000265520">
    <property type="component" value="Unassembled WGS sequence"/>
</dbReference>
<keyword evidence="2" id="KW-0808">Transferase</keyword>
<feature type="coiled-coil region" evidence="1">
    <location>
        <begin position="12"/>
        <end position="46"/>
    </location>
</feature>
<evidence type="ECO:0000256" key="1">
    <source>
        <dbReference type="SAM" id="Coils"/>
    </source>
</evidence>
<protein>
    <submittedName>
        <fullName evidence="2">Nucleotide-diphospho-sugar transferase family protein</fullName>
    </submittedName>
</protein>
<dbReference type="EMBL" id="LXQA010223216">
    <property type="protein sequence ID" value="MCI35424.1"/>
    <property type="molecule type" value="Genomic_DNA"/>
</dbReference>
<dbReference type="AlphaFoldDB" id="A0A392RHA5"/>
<dbReference type="GO" id="GO:0080147">
    <property type="term" value="P:root hair cell development"/>
    <property type="evidence" value="ECO:0007669"/>
    <property type="project" value="InterPro"/>
</dbReference>
<organism evidence="2 3">
    <name type="scientific">Trifolium medium</name>
    <dbReference type="NCBI Taxonomy" id="97028"/>
    <lineage>
        <taxon>Eukaryota</taxon>
        <taxon>Viridiplantae</taxon>
        <taxon>Streptophyta</taxon>
        <taxon>Embryophyta</taxon>
        <taxon>Tracheophyta</taxon>
        <taxon>Spermatophyta</taxon>
        <taxon>Magnoliopsida</taxon>
        <taxon>eudicotyledons</taxon>
        <taxon>Gunneridae</taxon>
        <taxon>Pentapetalae</taxon>
        <taxon>rosids</taxon>
        <taxon>fabids</taxon>
        <taxon>Fabales</taxon>
        <taxon>Fabaceae</taxon>
        <taxon>Papilionoideae</taxon>
        <taxon>50 kb inversion clade</taxon>
        <taxon>NPAAA clade</taxon>
        <taxon>Hologalegina</taxon>
        <taxon>IRL clade</taxon>
        <taxon>Trifolieae</taxon>
        <taxon>Trifolium</taxon>
    </lineage>
</organism>
<dbReference type="GO" id="GO:0016757">
    <property type="term" value="F:glycosyltransferase activity"/>
    <property type="evidence" value="ECO:0007669"/>
    <property type="project" value="InterPro"/>
</dbReference>
<dbReference type="PANTHER" id="PTHR46581:SF6">
    <property type="entry name" value="GLYCOSYLTRANSFERASE"/>
    <property type="match status" value="1"/>
</dbReference>
<proteinExistence type="predicted"/>
<reference evidence="2 3" key="1">
    <citation type="journal article" date="2018" name="Front. Plant Sci.">
        <title>Red Clover (Trifolium pratense) and Zigzag Clover (T. medium) - A Picture of Genomic Similarities and Differences.</title>
        <authorList>
            <person name="Dluhosova J."/>
            <person name="Istvanek J."/>
            <person name="Nedelnik J."/>
            <person name="Repkova J."/>
        </authorList>
    </citation>
    <scope>NUCLEOTIDE SEQUENCE [LARGE SCALE GENOMIC DNA]</scope>
    <source>
        <strain evidence="3">cv. 10/8</strain>
        <tissue evidence="2">Leaf</tissue>
    </source>
</reference>
<sequence length="72" mass="8006">MVSSDCESPEQVNLLKLNIQSAKEKNSELKKEVKGLMERLRLAEEGKGHAREQYVVLGEKHKAGPFGTVKAL</sequence>
<evidence type="ECO:0000313" key="3">
    <source>
        <dbReference type="Proteomes" id="UP000265520"/>
    </source>
</evidence>
<keyword evidence="1" id="KW-0175">Coiled coil</keyword>
<evidence type="ECO:0000313" key="2">
    <source>
        <dbReference type="EMBL" id="MCI35424.1"/>
    </source>
</evidence>
<comment type="caution">
    <text evidence="2">The sequence shown here is derived from an EMBL/GenBank/DDBJ whole genome shotgun (WGS) entry which is preliminary data.</text>
</comment>
<feature type="non-terminal residue" evidence="2">
    <location>
        <position position="72"/>
    </location>
</feature>
<keyword evidence="3" id="KW-1185">Reference proteome</keyword>
<accession>A0A392RHA5</accession>
<name>A0A392RHA5_9FABA</name>
<dbReference type="PANTHER" id="PTHR46581">
    <property type="entry name" value="ARABINOSYLTRANSFERASE RRA3"/>
    <property type="match status" value="1"/>
</dbReference>